<reference evidence="2 3" key="1">
    <citation type="submission" date="2021-08" db="EMBL/GenBank/DDBJ databases">
        <title>Draft genome sequence of Mycolicibacterium sp. NGTWS1702 strain.</title>
        <authorList>
            <person name="Matsumoto M."/>
            <person name="Tang B.C.C."/>
            <person name="Machida Y."/>
            <person name="Matoyama H."/>
            <person name="Kishihara T."/>
            <person name="Sato S."/>
            <person name="Kondo I."/>
            <person name="Sano M."/>
            <person name="Kato G."/>
        </authorList>
    </citation>
    <scope>NUCLEOTIDE SEQUENCE [LARGE SCALE GENOMIC DNA]</scope>
    <source>
        <strain evidence="2 3">NGTWSNA01</strain>
    </source>
</reference>
<proteinExistence type="predicted"/>
<organism evidence="2 3">
    <name type="scientific">Mycolicibacterium cyprinidarum</name>
    <dbReference type="NCBI Taxonomy" id="2860311"/>
    <lineage>
        <taxon>Bacteria</taxon>
        <taxon>Bacillati</taxon>
        <taxon>Actinomycetota</taxon>
        <taxon>Actinomycetes</taxon>
        <taxon>Mycobacteriales</taxon>
        <taxon>Mycobacteriaceae</taxon>
        <taxon>Mycolicibacterium</taxon>
    </lineage>
</organism>
<protein>
    <recommendedName>
        <fullName evidence="1">SnoaL-like domain-containing protein</fullName>
    </recommendedName>
</protein>
<accession>A0ABQ4VFJ5</accession>
<feature type="domain" description="SnoaL-like" evidence="1">
    <location>
        <begin position="16"/>
        <end position="102"/>
    </location>
</feature>
<dbReference type="SUPFAM" id="SSF54427">
    <property type="entry name" value="NTF2-like"/>
    <property type="match status" value="1"/>
</dbReference>
<dbReference type="Pfam" id="PF12680">
    <property type="entry name" value="SnoaL_2"/>
    <property type="match status" value="1"/>
</dbReference>
<dbReference type="Proteomes" id="UP001060504">
    <property type="component" value="Unassembled WGS sequence"/>
</dbReference>
<name>A0ABQ4VFJ5_9MYCO</name>
<evidence type="ECO:0000313" key="2">
    <source>
        <dbReference type="EMBL" id="GJF13858.1"/>
    </source>
</evidence>
<sequence>MLYDRWINELWAGRRNAEDLVCADFVGHWPRRDIHGAGELQAVVDNTRRSLEELLFVIDVSPFIQGDMVAARWIATGSGRSGPVRLTGNDILRVMDGKVIEYWSSTARG</sequence>
<comment type="caution">
    <text evidence="2">The sequence shown here is derived from an EMBL/GenBank/DDBJ whole genome shotgun (WGS) entry which is preliminary data.</text>
</comment>
<evidence type="ECO:0000313" key="3">
    <source>
        <dbReference type="Proteomes" id="UP001060504"/>
    </source>
</evidence>
<keyword evidence="3" id="KW-1185">Reference proteome</keyword>
<gene>
    <name evidence="2" type="ORF">NGTWS1702_14810</name>
</gene>
<dbReference type="InterPro" id="IPR037401">
    <property type="entry name" value="SnoaL-like"/>
</dbReference>
<dbReference type="InterPro" id="IPR032710">
    <property type="entry name" value="NTF2-like_dom_sf"/>
</dbReference>
<dbReference type="EMBL" id="BPRH01001564">
    <property type="protein sequence ID" value="GJF13858.1"/>
    <property type="molecule type" value="Genomic_DNA"/>
</dbReference>
<evidence type="ECO:0000259" key="1">
    <source>
        <dbReference type="Pfam" id="PF12680"/>
    </source>
</evidence>
<dbReference type="Gene3D" id="3.10.450.50">
    <property type="match status" value="1"/>
</dbReference>